<evidence type="ECO:0000313" key="2">
    <source>
        <dbReference type="Proteomes" id="UP000288805"/>
    </source>
</evidence>
<dbReference type="Pfam" id="PF14223">
    <property type="entry name" value="Retrotran_gag_2"/>
    <property type="match status" value="1"/>
</dbReference>
<evidence type="ECO:0000313" key="1">
    <source>
        <dbReference type="EMBL" id="RVW98904.1"/>
    </source>
</evidence>
<dbReference type="Proteomes" id="UP000288805">
    <property type="component" value="Unassembled WGS sequence"/>
</dbReference>
<protein>
    <submittedName>
        <fullName evidence="1">Uncharacterized protein</fullName>
    </submittedName>
</protein>
<name>A0A438IQA8_VITVI</name>
<accession>A0A438IQA8</accession>
<comment type="caution">
    <text evidence="1">The sequence shown here is derived from an EMBL/GenBank/DDBJ whole genome shotgun (WGS) entry which is preliminary data.</text>
</comment>
<sequence length="163" mass="18692">MNIIVLVNLNRLKRLGDYLRFIDIVNGLEALGKAYKEFEKVMKILRSLPRKWEAKITTIQEAKDLIKLPLKELIRRSIEKENVFDFLAGLNEDLDEVKGRVLVNKIVSSLNEDFSEVKREESQRKVMLGEEKDSINNPMEGSTLTSKGGKNGYHGDYIIGRVL</sequence>
<organism evidence="1 2">
    <name type="scientific">Vitis vinifera</name>
    <name type="common">Grape</name>
    <dbReference type="NCBI Taxonomy" id="29760"/>
    <lineage>
        <taxon>Eukaryota</taxon>
        <taxon>Viridiplantae</taxon>
        <taxon>Streptophyta</taxon>
        <taxon>Embryophyta</taxon>
        <taxon>Tracheophyta</taxon>
        <taxon>Spermatophyta</taxon>
        <taxon>Magnoliopsida</taxon>
        <taxon>eudicotyledons</taxon>
        <taxon>Gunneridae</taxon>
        <taxon>Pentapetalae</taxon>
        <taxon>rosids</taxon>
        <taxon>Vitales</taxon>
        <taxon>Vitaceae</taxon>
        <taxon>Viteae</taxon>
        <taxon>Vitis</taxon>
    </lineage>
</organism>
<reference evidence="1 2" key="1">
    <citation type="journal article" date="2018" name="PLoS Genet.">
        <title>Population sequencing reveals clonal diversity and ancestral inbreeding in the grapevine cultivar Chardonnay.</title>
        <authorList>
            <person name="Roach M.J."/>
            <person name="Johnson D.L."/>
            <person name="Bohlmann J."/>
            <person name="van Vuuren H.J."/>
            <person name="Jones S.J."/>
            <person name="Pretorius I.S."/>
            <person name="Schmidt S.A."/>
            <person name="Borneman A.R."/>
        </authorList>
    </citation>
    <scope>NUCLEOTIDE SEQUENCE [LARGE SCALE GENOMIC DNA]</scope>
    <source>
        <strain evidence="2">cv. Chardonnay</strain>
        <tissue evidence="1">Leaf</tissue>
    </source>
</reference>
<gene>
    <name evidence="1" type="ORF">CK203_033781</name>
</gene>
<proteinExistence type="predicted"/>
<dbReference type="AlphaFoldDB" id="A0A438IQA8"/>
<dbReference type="EMBL" id="QGNW01000090">
    <property type="protein sequence ID" value="RVW98904.1"/>
    <property type="molecule type" value="Genomic_DNA"/>
</dbReference>